<keyword evidence="2" id="KW-1185">Reference proteome</keyword>
<protein>
    <submittedName>
        <fullName evidence="1">Uncharacterized protein</fullName>
    </submittedName>
</protein>
<sequence>SVSCRIGIRLLAAQSCSYLAPPIHWYARYNAPLGAFMLPVQSASHRTGIQMHC</sequence>
<reference evidence="1 2" key="1">
    <citation type="journal article" date="2021" name="BMC Genomics">
        <title>Datura genome reveals duplications of psychoactive alkaloid biosynthetic genes and high mutation rate following tissue culture.</title>
        <authorList>
            <person name="Rajewski A."/>
            <person name="Carter-House D."/>
            <person name="Stajich J."/>
            <person name="Litt A."/>
        </authorList>
    </citation>
    <scope>NUCLEOTIDE SEQUENCE [LARGE SCALE GENOMIC DNA]</scope>
    <source>
        <strain evidence="1">AR-01</strain>
    </source>
</reference>
<comment type="caution">
    <text evidence="1">The sequence shown here is derived from an EMBL/GenBank/DDBJ whole genome shotgun (WGS) entry which is preliminary data.</text>
</comment>
<name>A0ABS8TPL8_DATST</name>
<proteinExistence type="predicted"/>
<evidence type="ECO:0000313" key="1">
    <source>
        <dbReference type="EMBL" id="MCD7472933.1"/>
    </source>
</evidence>
<dbReference type="Proteomes" id="UP000823775">
    <property type="component" value="Unassembled WGS sequence"/>
</dbReference>
<accession>A0ABS8TPL8</accession>
<organism evidence="1 2">
    <name type="scientific">Datura stramonium</name>
    <name type="common">Jimsonweed</name>
    <name type="synonym">Common thornapple</name>
    <dbReference type="NCBI Taxonomy" id="4076"/>
    <lineage>
        <taxon>Eukaryota</taxon>
        <taxon>Viridiplantae</taxon>
        <taxon>Streptophyta</taxon>
        <taxon>Embryophyta</taxon>
        <taxon>Tracheophyta</taxon>
        <taxon>Spermatophyta</taxon>
        <taxon>Magnoliopsida</taxon>
        <taxon>eudicotyledons</taxon>
        <taxon>Gunneridae</taxon>
        <taxon>Pentapetalae</taxon>
        <taxon>asterids</taxon>
        <taxon>lamiids</taxon>
        <taxon>Solanales</taxon>
        <taxon>Solanaceae</taxon>
        <taxon>Solanoideae</taxon>
        <taxon>Datureae</taxon>
        <taxon>Datura</taxon>
    </lineage>
</organism>
<feature type="non-terminal residue" evidence="1">
    <location>
        <position position="1"/>
    </location>
</feature>
<dbReference type="EMBL" id="JACEIK010001893">
    <property type="protein sequence ID" value="MCD7472933.1"/>
    <property type="molecule type" value="Genomic_DNA"/>
</dbReference>
<evidence type="ECO:0000313" key="2">
    <source>
        <dbReference type="Proteomes" id="UP000823775"/>
    </source>
</evidence>
<gene>
    <name evidence="1" type="ORF">HAX54_014369</name>
</gene>